<dbReference type="Gene3D" id="1.10.3300.10">
    <property type="entry name" value="Jann2411-like domain"/>
    <property type="match status" value="1"/>
</dbReference>
<reference evidence="2" key="1">
    <citation type="journal article" date="2014" name="Int. J. Syst. Evol. Microbiol.">
        <title>Complete genome sequence of Corynebacterium casei LMG S-19264T (=DSM 44701T), isolated from a smear-ripened cheese.</title>
        <authorList>
            <consortium name="US DOE Joint Genome Institute (JGI-PGF)"/>
            <person name="Walter F."/>
            <person name="Albersmeier A."/>
            <person name="Kalinowski J."/>
            <person name="Ruckert C."/>
        </authorList>
    </citation>
    <scope>NUCLEOTIDE SEQUENCE</scope>
    <source>
        <strain evidence="2">JCM 5069</strain>
    </source>
</reference>
<dbReference type="Proteomes" id="UP000603708">
    <property type="component" value="Unassembled WGS sequence"/>
</dbReference>
<evidence type="ECO:0000313" key="3">
    <source>
        <dbReference type="Proteomes" id="UP000603708"/>
    </source>
</evidence>
<keyword evidence="3" id="KW-1185">Reference proteome</keyword>
<comment type="caution">
    <text evidence="2">The sequence shown here is derived from an EMBL/GenBank/DDBJ whole genome shotgun (WGS) entry which is preliminary data.</text>
</comment>
<dbReference type="PANTHER" id="PTHR35525:SF3">
    <property type="entry name" value="BLL6575 PROTEIN"/>
    <property type="match status" value="1"/>
</dbReference>
<name>A0A919GE00_9ACTN</name>
<reference evidence="2" key="2">
    <citation type="submission" date="2020-09" db="EMBL/GenBank/DDBJ databases">
        <authorList>
            <person name="Sun Q."/>
            <person name="Ohkuma M."/>
        </authorList>
    </citation>
    <scope>NUCLEOTIDE SEQUENCE</scope>
    <source>
        <strain evidence="2">JCM 5069</strain>
    </source>
</reference>
<dbReference type="InterPro" id="IPR010852">
    <property type="entry name" value="ABATE"/>
</dbReference>
<dbReference type="InterPro" id="IPR023286">
    <property type="entry name" value="ABATE_dom_sf"/>
</dbReference>
<dbReference type="EMBL" id="BNCD01000013">
    <property type="protein sequence ID" value="GHH82790.1"/>
    <property type="molecule type" value="Genomic_DNA"/>
</dbReference>
<evidence type="ECO:0000313" key="2">
    <source>
        <dbReference type="EMBL" id="GHH82790.1"/>
    </source>
</evidence>
<dbReference type="PANTHER" id="PTHR35525">
    <property type="entry name" value="BLL6575 PROTEIN"/>
    <property type="match status" value="1"/>
</dbReference>
<evidence type="ECO:0000259" key="1">
    <source>
        <dbReference type="Pfam" id="PF11706"/>
    </source>
</evidence>
<sequence length="201" mass="21569">MLATLPHMAADPTPSALRSEVPAAALAVVELLNSRPHATPLSADALDDPQAAKRITGLFTPAAEEHSSGRRLTRVRELRSDLMAAVTAADADEAAAAWAAFTEHVAAARFRQVFTADSVEQRQEAGNPVVGGIALAVAELVVSGAWRRIRLCANKDCTHAFYDLTRSRTQRWHSYEVCGNRSNVAAYRARKSKAAPLSAGR</sequence>
<protein>
    <recommendedName>
        <fullName evidence="1">Zinc finger CGNR domain-containing protein</fullName>
    </recommendedName>
</protein>
<dbReference type="AlphaFoldDB" id="A0A919GE00"/>
<dbReference type="SUPFAM" id="SSF160904">
    <property type="entry name" value="Jann2411-like"/>
    <property type="match status" value="1"/>
</dbReference>
<accession>A0A919GE00</accession>
<dbReference type="InterPro" id="IPR021005">
    <property type="entry name" value="Znf_CGNR"/>
</dbReference>
<dbReference type="Pfam" id="PF11706">
    <property type="entry name" value="zf-CGNR"/>
    <property type="match status" value="1"/>
</dbReference>
<gene>
    <name evidence="2" type="ORF">GCM10018793_43260</name>
</gene>
<organism evidence="2 3">
    <name type="scientific">Streptomyces sulfonofaciens</name>
    <dbReference type="NCBI Taxonomy" id="68272"/>
    <lineage>
        <taxon>Bacteria</taxon>
        <taxon>Bacillati</taxon>
        <taxon>Actinomycetota</taxon>
        <taxon>Actinomycetes</taxon>
        <taxon>Kitasatosporales</taxon>
        <taxon>Streptomycetaceae</taxon>
        <taxon>Streptomyces</taxon>
    </lineage>
</organism>
<feature type="domain" description="Zinc finger CGNR" evidence="1">
    <location>
        <begin position="148"/>
        <end position="191"/>
    </location>
</feature>
<proteinExistence type="predicted"/>